<dbReference type="InterPro" id="IPR017359">
    <property type="entry name" value="Phi-like"/>
</dbReference>
<dbReference type="EMBL" id="JAODUP010000108">
    <property type="protein sequence ID" value="KAK2161849.1"/>
    <property type="molecule type" value="Genomic_DNA"/>
</dbReference>
<accession>A0AAD9JZD0</accession>
<dbReference type="PANTHER" id="PTHR15955:SF3">
    <property type="entry name" value="RWD DOMAIN-CONTAINING PROTEIN 2A"/>
    <property type="match status" value="1"/>
</dbReference>
<gene>
    <name evidence="2" type="ORF">LSH36_108g00044</name>
</gene>
<dbReference type="InterPro" id="IPR016135">
    <property type="entry name" value="UBQ-conjugating_enzyme/RWD"/>
</dbReference>
<proteinExistence type="predicted"/>
<dbReference type="PROSITE" id="PS50908">
    <property type="entry name" value="RWD"/>
    <property type="match status" value="1"/>
</dbReference>
<dbReference type="InterPro" id="IPR010541">
    <property type="entry name" value="Prp3_C"/>
</dbReference>
<dbReference type="CDD" id="cd24163">
    <property type="entry name" value="RWDD2_C"/>
    <property type="match status" value="1"/>
</dbReference>
<evidence type="ECO:0000313" key="2">
    <source>
        <dbReference type="EMBL" id="KAK2161849.1"/>
    </source>
</evidence>
<dbReference type="Proteomes" id="UP001208570">
    <property type="component" value="Unassembled WGS sequence"/>
</dbReference>
<name>A0AAD9JZD0_9ANNE</name>
<evidence type="ECO:0000313" key="3">
    <source>
        <dbReference type="Proteomes" id="UP001208570"/>
    </source>
</evidence>
<dbReference type="SUPFAM" id="SSF54495">
    <property type="entry name" value="UBC-like"/>
    <property type="match status" value="1"/>
</dbReference>
<dbReference type="SMART" id="SM00591">
    <property type="entry name" value="RWD"/>
    <property type="match status" value="1"/>
</dbReference>
<dbReference type="Pfam" id="PF05773">
    <property type="entry name" value="RWD"/>
    <property type="match status" value="1"/>
</dbReference>
<comment type="caution">
    <text evidence="2">The sequence shown here is derived from an EMBL/GenBank/DDBJ whole genome shotgun (WGS) entry which is preliminary data.</text>
</comment>
<keyword evidence="3" id="KW-1185">Reference proteome</keyword>
<feature type="non-terminal residue" evidence="2">
    <location>
        <position position="1"/>
    </location>
</feature>
<dbReference type="InterPro" id="IPR059181">
    <property type="entry name" value="RWDD2A-B_C"/>
</dbReference>
<reference evidence="2" key="1">
    <citation type="journal article" date="2023" name="Mol. Biol. Evol.">
        <title>Third-Generation Sequencing Reveals the Adaptive Role of the Epigenome in Three Deep-Sea Polychaetes.</title>
        <authorList>
            <person name="Perez M."/>
            <person name="Aroh O."/>
            <person name="Sun Y."/>
            <person name="Lan Y."/>
            <person name="Juniper S.K."/>
            <person name="Young C.R."/>
            <person name="Angers B."/>
            <person name="Qian P.Y."/>
        </authorList>
    </citation>
    <scope>NUCLEOTIDE SEQUENCE</scope>
    <source>
        <strain evidence="2">P08H-3</strain>
    </source>
</reference>
<dbReference type="CDD" id="cd23829">
    <property type="entry name" value="RWD_RWDD2"/>
    <property type="match status" value="1"/>
</dbReference>
<dbReference type="InterPro" id="IPR006575">
    <property type="entry name" value="RWD_dom"/>
</dbReference>
<organism evidence="2 3">
    <name type="scientific">Paralvinella palmiformis</name>
    <dbReference type="NCBI Taxonomy" id="53620"/>
    <lineage>
        <taxon>Eukaryota</taxon>
        <taxon>Metazoa</taxon>
        <taxon>Spiralia</taxon>
        <taxon>Lophotrochozoa</taxon>
        <taxon>Annelida</taxon>
        <taxon>Polychaeta</taxon>
        <taxon>Sedentaria</taxon>
        <taxon>Canalipalpata</taxon>
        <taxon>Terebellida</taxon>
        <taxon>Terebelliformia</taxon>
        <taxon>Alvinellidae</taxon>
        <taxon>Paralvinella</taxon>
    </lineage>
</organism>
<sequence length="228" mass="26266">METVKENLKGQLTEVEMLQSMFPLEHEFLFDDSSCLEEVQHFISGKRKAPPRQISFTIQIPPNGSQKGPSICCSLPHDYPMGLPSVFVRSPDASREQQKALNNGLQKHMESVCPGDLCLSVVVMWVQEFWIKYFSRTGEQDVLLHTDISSSTKHAKYTALARLWIYSHHIYRKELLKKIPKSAEELDITGFILPGKPGILCVEGFKENCDEYWQRLKYPNWKHISCKH</sequence>
<evidence type="ECO:0000259" key="1">
    <source>
        <dbReference type="PROSITE" id="PS50908"/>
    </source>
</evidence>
<protein>
    <recommendedName>
        <fullName evidence="1">RWD domain-containing protein</fullName>
    </recommendedName>
</protein>
<dbReference type="PANTHER" id="PTHR15955">
    <property type="entry name" value="RWD DOMAIN CONTAINING PROTEIN 2"/>
    <property type="match status" value="1"/>
</dbReference>
<dbReference type="Pfam" id="PF06544">
    <property type="entry name" value="Prp3_C"/>
    <property type="match status" value="1"/>
</dbReference>
<dbReference type="Gene3D" id="3.10.110.10">
    <property type="entry name" value="Ubiquitin Conjugating Enzyme"/>
    <property type="match status" value="1"/>
</dbReference>
<dbReference type="AlphaFoldDB" id="A0AAD9JZD0"/>
<feature type="domain" description="RWD" evidence="1">
    <location>
        <begin position="13"/>
        <end position="133"/>
    </location>
</feature>